<dbReference type="OrthoDB" id="594804at2759"/>
<evidence type="ECO:0000259" key="1">
    <source>
        <dbReference type="PROSITE" id="PS50181"/>
    </source>
</evidence>
<gene>
    <name evidence="2" type="ORF">MERR_LOCUS3934</name>
</gene>
<dbReference type="Gene3D" id="1.20.1280.50">
    <property type="match status" value="1"/>
</dbReference>
<sequence>MNSKKKDTGSTDRISNLPEALICHILSFLPTEDSAWTSLLSRKWRYLFAYSPNLNFDASVKRFHPGTSRRVRTLILSVLTSFVDRVLVWRGDAAVNKFSLKCGQGVDQERVNHWILNVLERGVSDLDLHVTLDGGPLPAKVFESKSLVRLRIESENIHGVDVKDVLLPKLKTLYLNRVMLGEAEDWFEKLLSGCHVLEELALINVYSDIWKRSVSSKTIKRLTLSCADCDNIPDTVWFDTPNVVYLDYSDYVGVKYTKVNFGSLVEARIDLKMNSDQRAHAVFGHLVGNARDFLMGICNVQTLYLSAHTLEVLTFCCESTPVFKNLIHLTIQGDKTGWESLPALLKNCPNLETLVFQGLRHRYRINCEDVNGCICNFSGGIPACLSSSPVKVLKIMRFGVYDGIENQMEQIKHFLETMPRLEKLTIYYESTIHQLMMM</sequence>
<dbReference type="InterPro" id="IPR053781">
    <property type="entry name" value="F-box_AtFBL13-like"/>
</dbReference>
<dbReference type="Pfam" id="PF00646">
    <property type="entry name" value="F-box"/>
    <property type="match status" value="1"/>
</dbReference>
<dbReference type="Pfam" id="PF24758">
    <property type="entry name" value="LRR_At5g56370"/>
    <property type="match status" value="1"/>
</dbReference>
<name>A0A6D2HU03_9BRAS</name>
<dbReference type="InterPro" id="IPR055411">
    <property type="entry name" value="LRR_FXL15/At3g58940/PEG3-like"/>
</dbReference>
<protein>
    <recommendedName>
        <fullName evidence="1">F-box domain-containing protein</fullName>
    </recommendedName>
</protein>
<evidence type="ECO:0000313" key="3">
    <source>
        <dbReference type="Proteomes" id="UP000467841"/>
    </source>
</evidence>
<dbReference type="EMBL" id="CACVBM020000244">
    <property type="protein sequence ID" value="CAA7016699.1"/>
    <property type="molecule type" value="Genomic_DNA"/>
</dbReference>
<proteinExistence type="predicted"/>
<dbReference type="InterPro" id="IPR032675">
    <property type="entry name" value="LRR_dom_sf"/>
</dbReference>
<dbReference type="InterPro" id="IPR006566">
    <property type="entry name" value="FBD"/>
</dbReference>
<feature type="domain" description="F-box" evidence="1">
    <location>
        <begin position="11"/>
        <end position="59"/>
    </location>
</feature>
<dbReference type="SUPFAM" id="SSF81383">
    <property type="entry name" value="F-box domain"/>
    <property type="match status" value="1"/>
</dbReference>
<dbReference type="Gene3D" id="3.80.10.10">
    <property type="entry name" value="Ribonuclease Inhibitor"/>
    <property type="match status" value="2"/>
</dbReference>
<organism evidence="2 3">
    <name type="scientific">Microthlaspi erraticum</name>
    <dbReference type="NCBI Taxonomy" id="1685480"/>
    <lineage>
        <taxon>Eukaryota</taxon>
        <taxon>Viridiplantae</taxon>
        <taxon>Streptophyta</taxon>
        <taxon>Embryophyta</taxon>
        <taxon>Tracheophyta</taxon>
        <taxon>Spermatophyta</taxon>
        <taxon>Magnoliopsida</taxon>
        <taxon>eudicotyledons</taxon>
        <taxon>Gunneridae</taxon>
        <taxon>Pentapetalae</taxon>
        <taxon>rosids</taxon>
        <taxon>malvids</taxon>
        <taxon>Brassicales</taxon>
        <taxon>Brassicaceae</taxon>
        <taxon>Coluteocarpeae</taxon>
        <taxon>Microthlaspi</taxon>
    </lineage>
</organism>
<dbReference type="InterPro" id="IPR055294">
    <property type="entry name" value="FBL60-like"/>
</dbReference>
<accession>A0A6D2HU03</accession>
<dbReference type="SMART" id="SM00579">
    <property type="entry name" value="FBD"/>
    <property type="match status" value="1"/>
</dbReference>
<keyword evidence="3" id="KW-1185">Reference proteome</keyword>
<dbReference type="SMART" id="SM00256">
    <property type="entry name" value="FBOX"/>
    <property type="match status" value="1"/>
</dbReference>
<dbReference type="PANTHER" id="PTHR31293">
    <property type="entry name" value="RNI-LIKE SUPERFAMILY PROTEIN"/>
    <property type="match status" value="1"/>
</dbReference>
<dbReference type="SUPFAM" id="SSF52047">
    <property type="entry name" value="RNI-like"/>
    <property type="match status" value="1"/>
</dbReference>
<dbReference type="InterPro" id="IPR001810">
    <property type="entry name" value="F-box_dom"/>
</dbReference>
<evidence type="ECO:0000313" key="2">
    <source>
        <dbReference type="EMBL" id="CAA7016699.1"/>
    </source>
</evidence>
<dbReference type="AlphaFoldDB" id="A0A6D2HU03"/>
<dbReference type="PROSITE" id="PS50181">
    <property type="entry name" value="FBOX"/>
    <property type="match status" value="1"/>
</dbReference>
<dbReference type="Proteomes" id="UP000467841">
    <property type="component" value="Unassembled WGS sequence"/>
</dbReference>
<dbReference type="InterPro" id="IPR036047">
    <property type="entry name" value="F-box-like_dom_sf"/>
</dbReference>
<reference evidence="2" key="1">
    <citation type="submission" date="2020-01" db="EMBL/GenBank/DDBJ databases">
        <authorList>
            <person name="Mishra B."/>
        </authorList>
    </citation>
    <scope>NUCLEOTIDE SEQUENCE [LARGE SCALE GENOMIC DNA]</scope>
</reference>
<dbReference type="PANTHER" id="PTHR31293:SF16">
    <property type="entry name" value="RNI-LIKE SUPERFAMILY PROTEIN"/>
    <property type="match status" value="1"/>
</dbReference>
<dbReference type="CDD" id="cd22160">
    <property type="entry name" value="F-box_AtFBL13-like"/>
    <property type="match status" value="1"/>
</dbReference>
<comment type="caution">
    <text evidence="2">The sequence shown here is derived from an EMBL/GenBank/DDBJ whole genome shotgun (WGS) entry which is preliminary data.</text>
</comment>